<dbReference type="EMBL" id="JABCRI010000019">
    <property type="protein sequence ID" value="KAF8389108.1"/>
    <property type="molecule type" value="Genomic_DNA"/>
</dbReference>
<evidence type="ECO:0000256" key="8">
    <source>
        <dbReference type="PROSITE-ProRule" id="PRU10052"/>
    </source>
</evidence>
<organism evidence="10 11">
    <name type="scientific">Tetracentron sinense</name>
    <name type="common">Spur-leaf</name>
    <dbReference type="NCBI Taxonomy" id="13715"/>
    <lineage>
        <taxon>Eukaryota</taxon>
        <taxon>Viridiplantae</taxon>
        <taxon>Streptophyta</taxon>
        <taxon>Embryophyta</taxon>
        <taxon>Tracheophyta</taxon>
        <taxon>Spermatophyta</taxon>
        <taxon>Magnoliopsida</taxon>
        <taxon>Trochodendrales</taxon>
        <taxon>Trochodendraceae</taxon>
        <taxon>Tetracentron</taxon>
    </lineage>
</organism>
<evidence type="ECO:0000256" key="1">
    <source>
        <dbReference type="ARBA" id="ARBA00004191"/>
    </source>
</evidence>
<dbReference type="SUPFAM" id="SSF51126">
    <property type="entry name" value="Pectin lyase-like"/>
    <property type="match status" value="1"/>
</dbReference>
<evidence type="ECO:0000313" key="11">
    <source>
        <dbReference type="Proteomes" id="UP000655225"/>
    </source>
</evidence>
<dbReference type="PANTHER" id="PTHR31375">
    <property type="match status" value="1"/>
</dbReference>
<sequence>MHSKVNSHCKKGKKSVMMQEVKEDVTIVEEEEEHELTSMEDLFSIFLILCLAKVNSSFGFDKISSNSFNVLDYGAVGNGQTDDSQAFLRAWGDMCKATTGIPTLIIPSRKTYLLHPLTFQGPCKATSVHVQVLGHIISPRMAAWGGYDKFAWIYFSDVNGLIMGGSGRIDGQGLDWWRLSCKFDELDNLILSNNIFLVILQAMHFSNCNGLQLFGLRHENSQRNHISIDNCNGVILSNLHIMAPQDSPNTDGIDISSSSHILIQNSYIGTGDDCVAINGGSSYINITRVTCGPGHGISVGSLGGSGAHDTVEEVHVKNCSFTGTMNGVRIKTWQGGSGYARKIWFEQINFVGVDNPIIIDQFYCGGVHNCANSVSKTNYIDICFSTSLTNYFSKNLSIKNADGFLFAPQFQTMETLAVQVSDVTYSGVQGTSIMEEAINLSCSKSNGCTNIVMNQINITSSVLGKKTYSYSFNAHGRSTAVTPPVNLQS</sequence>
<proteinExistence type="inferred from homology"/>
<evidence type="ECO:0000256" key="4">
    <source>
        <dbReference type="ARBA" id="ARBA00022525"/>
    </source>
</evidence>
<dbReference type="InterPro" id="IPR011050">
    <property type="entry name" value="Pectin_lyase_fold/virulence"/>
</dbReference>
<dbReference type="GO" id="GO:0071555">
    <property type="term" value="P:cell wall organization"/>
    <property type="evidence" value="ECO:0007669"/>
    <property type="project" value="UniProtKB-KW"/>
</dbReference>
<evidence type="ECO:0000256" key="3">
    <source>
        <dbReference type="ARBA" id="ARBA00022512"/>
    </source>
</evidence>
<evidence type="ECO:0000256" key="7">
    <source>
        <dbReference type="ARBA" id="ARBA00023316"/>
    </source>
</evidence>
<dbReference type="OMA" id="QYNPYDS"/>
<dbReference type="PROSITE" id="PS00502">
    <property type="entry name" value="POLYGALACTURONASE"/>
    <property type="match status" value="1"/>
</dbReference>
<dbReference type="SMART" id="SM00710">
    <property type="entry name" value="PbH1"/>
    <property type="match status" value="4"/>
</dbReference>
<evidence type="ECO:0000256" key="9">
    <source>
        <dbReference type="RuleBase" id="RU361169"/>
    </source>
</evidence>
<dbReference type="InterPro" id="IPR000743">
    <property type="entry name" value="Glyco_hydro_28"/>
</dbReference>
<feature type="active site" evidence="8">
    <location>
        <position position="295"/>
    </location>
</feature>
<keyword evidence="11" id="KW-1185">Reference proteome</keyword>
<comment type="caution">
    <text evidence="10">The sequence shown here is derived from an EMBL/GenBank/DDBJ whole genome shotgun (WGS) entry which is preliminary data.</text>
</comment>
<accession>A0A834YM46</accession>
<dbReference type="InterPro" id="IPR006626">
    <property type="entry name" value="PbH1"/>
</dbReference>
<dbReference type="Pfam" id="PF00295">
    <property type="entry name" value="Glyco_hydro_28"/>
    <property type="match status" value="2"/>
</dbReference>
<keyword evidence="4" id="KW-0964">Secreted</keyword>
<evidence type="ECO:0000313" key="10">
    <source>
        <dbReference type="EMBL" id="KAF8389108.1"/>
    </source>
</evidence>
<gene>
    <name evidence="10" type="ORF">HHK36_025794</name>
</gene>
<dbReference type="AlphaFoldDB" id="A0A834YM46"/>
<dbReference type="OrthoDB" id="187139at2759"/>
<comment type="similarity">
    <text evidence="2 9">Belongs to the glycosyl hydrolase 28 family.</text>
</comment>
<evidence type="ECO:0000256" key="6">
    <source>
        <dbReference type="ARBA" id="ARBA00023295"/>
    </source>
</evidence>
<keyword evidence="5 9" id="KW-0378">Hydrolase</keyword>
<dbReference type="InterPro" id="IPR012334">
    <property type="entry name" value="Pectin_lyas_fold"/>
</dbReference>
<name>A0A834YM46_TETSI</name>
<dbReference type="GO" id="GO:0004650">
    <property type="term" value="F:polygalacturonase activity"/>
    <property type="evidence" value="ECO:0007669"/>
    <property type="project" value="InterPro"/>
</dbReference>
<reference evidence="10 11" key="1">
    <citation type="submission" date="2020-04" db="EMBL/GenBank/DDBJ databases">
        <title>Plant Genome Project.</title>
        <authorList>
            <person name="Zhang R.-G."/>
        </authorList>
    </citation>
    <scope>NUCLEOTIDE SEQUENCE [LARGE SCALE GENOMIC DNA]</scope>
    <source>
        <strain evidence="10">YNK0</strain>
        <tissue evidence="10">Leaf</tissue>
    </source>
</reference>
<evidence type="ECO:0000256" key="5">
    <source>
        <dbReference type="ARBA" id="ARBA00022801"/>
    </source>
</evidence>
<keyword evidence="7" id="KW-0961">Cell wall biogenesis/degradation</keyword>
<evidence type="ECO:0000256" key="2">
    <source>
        <dbReference type="ARBA" id="ARBA00008834"/>
    </source>
</evidence>
<protein>
    <submittedName>
        <fullName evidence="10">Uncharacterized protein</fullName>
    </submittedName>
</protein>
<keyword evidence="3" id="KW-0134">Cell wall</keyword>
<comment type="subcellular location">
    <subcellularLocation>
        <location evidence="1">Secreted</location>
        <location evidence="1">Cell wall</location>
    </subcellularLocation>
</comment>
<dbReference type="GO" id="GO:0005975">
    <property type="term" value="P:carbohydrate metabolic process"/>
    <property type="evidence" value="ECO:0007669"/>
    <property type="project" value="InterPro"/>
</dbReference>
<keyword evidence="6 9" id="KW-0326">Glycosidase</keyword>
<dbReference type="Gene3D" id="2.160.20.10">
    <property type="entry name" value="Single-stranded right-handed beta-helix, Pectin lyase-like"/>
    <property type="match status" value="1"/>
</dbReference>
<dbReference type="Proteomes" id="UP000655225">
    <property type="component" value="Unassembled WGS sequence"/>
</dbReference>